<dbReference type="Proteomes" id="UP000827787">
    <property type="component" value="Segment"/>
</dbReference>
<proteinExistence type="predicted"/>
<evidence type="ECO:0000313" key="2">
    <source>
        <dbReference type="Proteomes" id="UP000827787"/>
    </source>
</evidence>
<gene>
    <name evidence="1" type="ORF">pEaSNUABM3_00198</name>
</gene>
<keyword evidence="2" id="KW-1185">Reference proteome</keyword>
<name>A0AAE8BYT6_9CAUD</name>
<dbReference type="EMBL" id="MZ443770">
    <property type="protein sequence ID" value="QZE56395.1"/>
    <property type="molecule type" value="Genomic_DNA"/>
</dbReference>
<reference evidence="1 2" key="1">
    <citation type="submission" date="2021-06" db="EMBL/GenBank/DDBJ databases">
        <title>Complete genome sequence of Erwinia phage pEa_SNUABM_03.</title>
        <authorList>
            <person name="Kim S.G."/>
            <person name="Park S.C."/>
        </authorList>
    </citation>
    <scope>NUCLEOTIDE SEQUENCE [LARGE SCALE GENOMIC DNA]</scope>
</reference>
<sequence length="288" mass="30735">MQYISSFSGLSGPTDAHPNVFLFDSREEPTVSATNLTDANLLAKRARSVLGFNGFCNTVRGRKAGRYYFCPLKYTRLRSALIEATTDIVSYSGAGTISGLTTFAEEQSYGMGVGINTTLFLTYGVKSMADLTDPTIVLPPVQLAGTNCPYGQSGTVNIGFRYVHDQGNQFTYTASITTNVSACDKTIAIPTSASISTEFKLLQAAVSAGVVANSGYGTPALSAASTTDARMYQRQADLADESVILDKAFCYHAALKAFISLSSDDFVPVSADPGTQPKISFKYKKLTV</sequence>
<organism evidence="1 2">
    <name type="scientific">Erwinia phage pEa_SNUABM_3</name>
    <dbReference type="NCBI Taxonomy" id="2869552"/>
    <lineage>
        <taxon>Viruses</taxon>
        <taxon>Duplodnaviria</taxon>
        <taxon>Heunggongvirae</taxon>
        <taxon>Uroviricota</taxon>
        <taxon>Caudoviricetes</taxon>
        <taxon>Alexandravirus</taxon>
        <taxon>Alexandravirus SNUABM3</taxon>
    </lineage>
</organism>
<evidence type="ECO:0000313" key="1">
    <source>
        <dbReference type="EMBL" id="QZE56395.1"/>
    </source>
</evidence>
<accession>A0AAE8BYT6</accession>
<protein>
    <submittedName>
        <fullName evidence="1">Uncharacterized protein</fullName>
    </submittedName>
</protein>